<dbReference type="GO" id="GO:0016651">
    <property type="term" value="F:oxidoreductase activity, acting on NAD(P)H"/>
    <property type="evidence" value="ECO:0007669"/>
    <property type="project" value="InterPro"/>
</dbReference>
<evidence type="ECO:0000256" key="9">
    <source>
        <dbReference type="ARBA" id="ARBA00022982"/>
    </source>
</evidence>
<dbReference type="GO" id="GO:0005743">
    <property type="term" value="C:mitochondrial inner membrane"/>
    <property type="evidence" value="ECO:0007669"/>
    <property type="project" value="UniProtKB-SubCell"/>
</dbReference>
<dbReference type="Pfam" id="PF00420">
    <property type="entry name" value="Oxidored_q2"/>
    <property type="match status" value="1"/>
</dbReference>
<keyword evidence="5 15" id="KW-0813">Transport</keyword>
<comment type="subcellular location">
    <subcellularLocation>
        <location evidence="15">Mitochondrion inner membrane</location>
        <topology evidence="15">Multi-pass membrane protein</topology>
    </subcellularLocation>
    <subcellularLocation>
        <location evidence="1">Mitochondrion membrane</location>
        <topology evidence="1">Multi-pass membrane protein</topology>
    </subcellularLocation>
</comment>
<dbReference type="InterPro" id="IPR039428">
    <property type="entry name" value="NUOK/Mnh_C1-like"/>
</dbReference>
<comment type="similarity">
    <text evidence="2 15">Belongs to the complex I subunit 4L family.</text>
</comment>
<evidence type="ECO:0000256" key="15">
    <source>
        <dbReference type="RuleBase" id="RU004419"/>
    </source>
</evidence>
<evidence type="ECO:0000256" key="10">
    <source>
        <dbReference type="ARBA" id="ARBA00022989"/>
    </source>
</evidence>
<evidence type="ECO:0000256" key="8">
    <source>
        <dbReference type="ARBA" id="ARBA00022967"/>
    </source>
</evidence>
<name>A0A6H1PGM0_9MOLL</name>
<evidence type="ECO:0000313" key="16">
    <source>
        <dbReference type="EMBL" id="QIZ12542.1"/>
    </source>
</evidence>
<accession>A0A6H1PGM0</accession>
<evidence type="ECO:0000256" key="6">
    <source>
        <dbReference type="ARBA" id="ARBA00022660"/>
    </source>
</evidence>
<geneLocation type="mitochondrion" evidence="16"/>
<gene>
    <name evidence="16" type="primary">ND4L</name>
</gene>
<keyword evidence="9 15" id="KW-0249">Electron transport</keyword>
<protein>
    <recommendedName>
        <fullName evidence="4 15">NADH-ubiquinone oxidoreductase chain 4L</fullName>
        <ecNumber evidence="3 15">7.1.1.2</ecNumber>
    </recommendedName>
</protein>
<comment type="catalytic activity">
    <reaction evidence="15">
        <text>a ubiquinone + NADH + 5 H(+)(in) = a ubiquinol + NAD(+) + 4 H(+)(out)</text>
        <dbReference type="Rhea" id="RHEA:29091"/>
        <dbReference type="Rhea" id="RHEA-COMP:9565"/>
        <dbReference type="Rhea" id="RHEA-COMP:9566"/>
        <dbReference type="ChEBI" id="CHEBI:15378"/>
        <dbReference type="ChEBI" id="CHEBI:16389"/>
        <dbReference type="ChEBI" id="CHEBI:17976"/>
        <dbReference type="ChEBI" id="CHEBI:57540"/>
        <dbReference type="ChEBI" id="CHEBI:57945"/>
        <dbReference type="EC" id="7.1.1.2"/>
    </reaction>
</comment>
<keyword evidence="14 15" id="KW-0472">Membrane</keyword>
<dbReference type="GO" id="GO:0030964">
    <property type="term" value="C:NADH dehydrogenase complex"/>
    <property type="evidence" value="ECO:0007669"/>
    <property type="project" value="TreeGrafter"/>
</dbReference>
<evidence type="ECO:0000256" key="14">
    <source>
        <dbReference type="ARBA" id="ARBA00023136"/>
    </source>
</evidence>
<dbReference type="PANTHER" id="PTHR11434">
    <property type="entry name" value="NADH-UBIQUINONE OXIDOREDUCTASE SUBUNIT ND4L"/>
    <property type="match status" value="1"/>
</dbReference>
<comment type="function">
    <text evidence="15">Core subunit of the mitochondrial membrane respiratory chain NADH dehydrogenase (Complex I) which catalyzes electron transfer from NADH through the respiratory chain, using ubiquinone as an electron acceptor.</text>
</comment>
<keyword evidence="11 15" id="KW-0520">NAD</keyword>
<keyword evidence="13 15" id="KW-0496">Mitochondrion</keyword>
<keyword evidence="12 15" id="KW-0830">Ubiquinone</keyword>
<keyword evidence="6 15" id="KW-0679">Respiratory chain</keyword>
<keyword evidence="7 15" id="KW-0812">Transmembrane</keyword>
<evidence type="ECO:0000256" key="12">
    <source>
        <dbReference type="ARBA" id="ARBA00023075"/>
    </source>
</evidence>
<dbReference type="GO" id="GO:0008137">
    <property type="term" value="F:NADH dehydrogenase (ubiquinone) activity"/>
    <property type="evidence" value="ECO:0007669"/>
    <property type="project" value="UniProtKB-EC"/>
</dbReference>
<evidence type="ECO:0000256" key="2">
    <source>
        <dbReference type="ARBA" id="ARBA00010519"/>
    </source>
</evidence>
<evidence type="ECO:0000256" key="7">
    <source>
        <dbReference type="ARBA" id="ARBA00022692"/>
    </source>
</evidence>
<evidence type="ECO:0000256" key="1">
    <source>
        <dbReference type="ARBA" id="ARBA00004225"/>
    </source>
</evidence>
<dbReference type="AlphaFoldDB" id="A0A6H1PGM0"/>
<feature type="transmembrane region" description="Helical" evidence="15">
    <location>
        <begin position="60"/>
        <end position="84"/>
    </location>
</feature>
<dbReference type="GO" id="GO:0042773">
    <property type="term" value="P:ATP synthesis coupled electron transport"/>
    <property type="evidence" value="ECO:0007669"/>
    <property type="project" value="UniProtKB-UniRule"/>
</dbReference>
<dbReference type="PANTHER" id="PTHR11434:SF0">
    <property type="entry name" value="NADH-UBIQUINONE OXIDOREDUCTASE CHAIN 4L"/>
    <property type="match status" value="1"/>
</dbReference>
<keyword evidence="15" id="KW-0999">Mitochondrion inner membrane</keyword>
<keyword evidence="8 15" id="KW-1278">Translocase</keyword>
<evidence type="ECO:0000256" key="5">
    <source>
        <dbReference type="ARBA" id="ARBA00022448"/>
    </source>
</evidence>
<feature type="transmembrane region" description="Helical" evidence="15">
    <location>
        <begin position="6"/>
        <end position="25"/>
    </location>
</feature>
<evidence type="ECO:0000256" key="4">
    <source>
        <dbReference type="ARBA" id="ARBA00016612"/>
    </source>
</evidence>
<dbReference type="EMBL" id="MN864051">
    <property type="protein sequence ID" value="QIZ12542.1"/>
    <property type="molecule type" value="Genomic_DNA"/>
</dbReference>
<dbReference type="Gene3D" id="1.10.287.3510">
    <property type="match status" value="1"/>
</dbReference>
<evidence type="ECO:0000256" key="11">
    <source>
        <dbReference type="ARBA" id="ARBA00023027"/>
    </source>
</evidence>
<feature type="transmembrane region" description="Helical" evidence="15">
    <location>
        <begin position="37"/>
        <end position="54"/>
    </location>
</feature>
<reference evidence="16" key="1">
    <citation type="journal article" date="2020" name="BMC Evol. Biol.">
        <title>A mitogenomic phylogeny of chitons (Mollusca: Polyplacophora).</title>
        <authorList>
            <person name="Irisarri I."/>
            <person name="Uribe J.E."/>
            <person name="Eernisse D.J."/>
            <person name="Zardoya R."/>
        </authorList>
    </citation>
    <scope>NUCLEOTIDE SEQUENCE</scope>
</reference>
<keyword evidence="10 15" id="KW-1133">Transmembrane helix</keyword>
<dbReference type="InterPro" id="IPR001133">
    <property type="entry name" value="NADH_UbQ_OxRdtase_chain4L/K"/>
</dbReference>
<organism evidence="16">
    <name type="scientific">Tonicina zschaui</name>
    <dbReference type="NCBI Taxonomy" id="2719129"/>
    <lineage>
        <taxon>Eukaryota</taxon>
        <taxon>Metazoa</taxon>
        <taxon>Spiralia</taxon>
        <taxon>Lophotrochozoa</taxon>
        <taxon>Mollusca</taxon>
        <taxon>Polyplacophora</taxon>
        <taxon>Neoloricata</taxon>
        <taxon>Chitonida</taxon>
        <taxon>Chitonina</taxon>
        <taxon>Ischnochitonidae</taxon>
        <taxon>Tonicina</taxon>
    </lineage>
</organism>
<dbReference type="EC" id="7.1.1.2" evidence="3 15"/>
<proteinExistence type="inferred from homology"/>
<evidence type="ECO:0000256" key="3">
    <source>
        <dbReference type="ARBA" id="ARBA00012944"/>
    </source>
</evidence>
<evidence type="ECO:0000256" key="13">
    <source>
        <dbReference type="ARBA" id="ARBA00023128"/>
    </source>
</evidence>
<sequence length="100" mass="11058">MMSFTNSLFTISVAISLISLVSFCLQRKHLLNSLLSLEMLTLSIFLMIMASASNSNNESILIFLFLTFAACEASLGLAMLVILIRTHGNDYVQSLSTNKY</sequence>